<dbReference type="PANTHER" id="PTHR43319">
    <property type="entry name" value="BETA-LACTAMASE-RELATED"/>
    <property type="match status" value="1"/>
</dbReference>
<dbReference type="EMBL" id="UYYF01000171">
    <property type="protein sequence ID" value="VDM96798.1"/>
    <property type="molecule type" value="Genomic_DNA"/>
</dbReference>
<feature type="domain" description="Beta-lactamase-related" evidence="1">
    <location>
        <begin position="2"/>
        <end position="276"/>
    </location>
</feature>
<dbReference type="InterPro" id="IPR012338">
    <property type="entry name" value="Beta-lactam/transpept-like"/>
</dbReference>
<dbReference type="WBParaSite" id="TCLT_0000138501-mRNA-1">
    <property type="protein sequence ID" value="TCLT_0000138501-mRNA-1"/>
    <property type="gene ID" value="TCLT_0000138501"/>
</dbReference>
<dbReference type="InterPro" id="IPR001466">
    <property type="entry name" value="Beta-lactam-related"/>
</dbReference>
<dbReference type="Pfam" id="PF00144">
    <property type="entry name" value="Beta-lactamase"/>
    <property type="match status" value="1"/>
</dbReference>
<dbReference type="Proteomes" id="UP000276776">
    <property type="component" value="Unassembled WGS sequence"/>
</dbReference>
<dbReference type="InterPro" id="IPR052907">
    <property type="entry name" value="Beta-lactamase/esterase"/>
</dbReference>
<dbReference type="OrthoDB" id="5946976at2759"/>
<evidence type="ECO:0000313" key="4">
    <source>
        <dbReference type="WBParaSite" id="TCLT_0000138501-mRNA-1"/>
    </source>
</evidence>
<dbReference type="OMA" id="DICTIKH"/>
<reference evidence="2 3" key="2">
    <citation type="submission" date="2018-11" db="EMBL/GenBank/DDBJ databases">
        <authorList>
            <consortium name="Pathogen Informatics"/>
        </authorList>
    </citation>
    <scope>NUCLEOTIDE SEQUENCE [LARGE SCALE GENOMIC DNA]</scope>
</reference>
<protein>
    <submittedName>
        <fullName evidence="4">Beta-lactamase domain-containing protein</fullName>
    </submittedName>
</protein>
<dbReference type="STRING" id="103827.A0A0N5CMK1"/>
<sequence>MALCVALLVDQKLLSYDDLITKHWPDFGNNGKANITVQMLLSHTAGLPYLEERISLNNATNYINMRKVFEDEKPKWSAGQKLGYHAYTFYWLVDQIVRHVDLQKRGIRQFFNEEIAIKFGIIRMPSWSNILSELYQRPSLIKTIPFNLLYKDSLIYKVASSLKWLHPTKPMQVNNRNFYRLLCFGFGNARSLAKTFHVLLTKKVVSTETQFLISKVIVNSTDNCFMERFARGNGFMYFDIKQREEMWYAYGHSGFGCQQVLHDFRNDLTIAYVTNAIKIGTYKNCRTYSRLQNIIYKVVRKYNKSYPL</sequence>
<proteinExistence type="predicted"/>
<dbReference type="AlphaFoldDB" id="A0A0N5CMK1"/>
<name>A0A0N5CMK1_THECL</name>
<evidence type="ECO:0000313" key="2">
    <source>
        <dbReference type="EMBL" id="VDM96798.1"/>
    </source>
</evidence>
<accession>A0A0N5CMK1</accession>
<dbReference type="PANTHER" id="PTHR43319:SF2">
    <property type="entry name" value="BETA-LACTAMASE-RELATED DOMAIN-CONTAINING PROTEIN"/>
    <property type="match status" value="1"/>
</dbReference>
<organism evidence="4">
    <name type="scientific">Thelazia callipaeda</name>
    <name type="common">Oriental eyeworm</name>
    <name type="synonym">Parasitic nematode</name>
    <dbReference type="NCBI Taxonomy" id="103827"/>
    <lineage>
        <taxon>Eukaryota</taxon>
        <taxon>Metazoa</taxon>
        <taxon>Ecdysozoa</taxon>
        <taxon>Nematoda</taxon>
        <taxon>Chromadorea</taxon>
        <taxon>Rhabditida</taxon>
        <taxon>Spirurina</taxon>
        <taxon>Spiruromorpha</taxon>
        <taxon>Thelazioidea</taxon>
        <taxon>Thelaziidae</taxon>
        <taxon>Thelazia</taxon>
    </lineage>
</organism>
<gene>
    <name evidence="2" type="ORF">TCLT_LOCUS1386</name>
</gene>
<dbReference type="SUPFAM" id="SSF56601">
    <property type="entry name" value="beta-lactamase/transpeptidase-like"/>
    <property type="match status" value="1"/>
</dbReference>
<evidence type="ECO:0000313" key="3">
    <source>
        <dbReference type="Proteomes" id="UP000276776"/>
    </source>
</evidence>
<reference evidence="4" key="1">
    <citation type="submission" date="2017-02" db="UniProtKB">
        <authorList>
            <consortium name="WormBaseParasite"/>
        </authorList>
    </citation>
    <scope>IDENTIFICATION</scope>
</reference>
<evidence type="ECO:0000259" key="1">
    <source>
        <dbReference type="Pfam" id="PF00144"/>
    </source>
</evidence>
<dbReference type="Gene3D" id="3.40.710.10">
    <property type="entry name" value="DD-peptidase/beta-lactamase superfamily"/>
    <property type="match status" value="1"/>
</dbReference>
<keyword evidence="3" id="KW-1185">Reference proteome</keyword>